<keyword evidence="3" id="KW-1185">Reference proteome</keyword>
<dbReference type="GO" id="GO:0003677">
    <property type="term" value="F:DNA binding"/>
    <property type="evidence" value="ECO:0007669"/>
    <property type="project" value="UniProtKB-KW"/>
</dbReference>
<gene>
    <name evidence="2" type="ORF">DEM34_12130</name>
</gene>
<keyword evidence="2" id="KW-0238">DNA-binding</keyword>
<dbReference type="AlphaFoldDB" id="A0A2U2N0F3"/>
<sequence>MPDSTPVLTTAEAARYLQVSERSLIRWRVQRRGPAWTYAGRQVRYRIEDLDAYLSGRTRRPVAEEAA</sequence>
<evidence type="ECO:0000259" key="1">
    <source>
        <dbReference type="Pfam" id="PF12728"/>
    </source>
</evidence>
<dbReference type="InterPro" id="IPR010093">
    <property type="entry name" value="SinI_DNA-bd"/>
</dbReference>
<name>A0A2U2N0F3_9GAMM</name>
<dbReference type="Pfam" id="PF12728">
    <property type="entry name" value="HTH_17"/>
    <property type="match status" value="1"/>
</dbReference>
<feature type="domain" description="Helix-turn-helix" evidence="1">
    <location>
        <begin position="7"/>
        <end position="57"/>
    </location>
</feature>
<comment type="caution">
    <text evidence="2">The sequence shown here is derived from an EMBL/GenBank/DDBJ whole genome shotgun (WGS) entry which is preliminary data.</text>
</comment>
<reference evidence="2 3" key="1">
    <citation type="submission" date="2018-05" db="EMBL/GenBank/DDBJ databases">
        <title>Spiribacter halobius sp. nov., a moderately halophilic bacterium isolated from marine solar saltern.</title>
        <authorList>
            <person name="Zheng W.-S."/>
            <person name="Lu D.-C."/>
            <person name="Du Z.-J."/>
        </authorList>
    </citation>
    <scope>NUCLEOTIDE SEQUENCE [LARGE SCALE GENOMIC DNA]</scope>
    <source>
        <strain evidence="2 3">E85</strain>
    </source>
</reference>
<organism evidence="2 3">
    <name type="scientific">Sediminicurvatus halobius</name>
    <dbReference type="NCBI Taxonomy" id="2182432"/>
    <lineage>
        <taxon>Bacteria</taxon>
        <taxon>Pseudomonadati</taxon>
        <taxon>Pseudomonadota</taxon>
        <taxon>Gammaproteobacteria</taxon>
        <taxon>Chromatiales</taxon>
        <taxon>Ectothiorhodospiraceae</taxon>
        <taxon>Sediminicurvatus</taxon>
    </lineage>
</organism>
<proteinExistence type="predicted"/>
<accession>A0A2U2N0F3</accession>
<evidence type="ECO:0000313" key="2">
    <source>
        <dbReference type="EMBL" id="PWG62523.1"/>
    </source>
</evidence>
<dbReference type="Proteomes" id="UP000245474">
    <property type="component" value="Unassembled WGS sequence"/>
</dbReference>
<dbReference type="InterPro" id="IPR041657">
    <property type="entry name" value="HTH_17"/>
</dbReference>
<evidence type="ECO:0000313" key="3">
    <source>
        <dbReference type="Proteomes" id="UP000245474"/>
    </source>
</evidence>
<dbReference type="NCBIfam" id="TIGR01764">
    <property type="entry name" value="excise"/>
    <property type="match status" value="1"/>
</dbReference>
<dbReference type="EMBL" id="QFFI01000018">
    <property type="protein sequence ID" value="PWG62523.1"/>
    <property type="molecule type" value="Genomic_DNA"/>
</dbReference>
<dbReference type="RefSeq" id="WP_109679081.1">
    <property type="nucleotide sequence ID" value="NZ_CP086615.1"/>
</dbReference>
<protein>
    <submittedName>
        <fullName evidence="2">DNA-binding protein</fullName>
    </submittedName>
</protein>
<dbReference type="InterPro" id="IPR009061">
    <property type="entry name" value="DNA-bd_dom_put_sf"/>
</dbReference>
<dbReference type="SUPFAM" id="SSF46955">
    <property type="entry name" value="Putative DNA-binding domain"/>
    <property type="match status" value="1"/>
</dbReference>
<dbReference type="OrthoDB" id="5785706at2"/>